<accession>A0A284R2Q8</accession>
<gene>
    <name evidence="2" type="ORF">ARMOST_06311</name>
</gene>
<proteinExistence type="predicted"/>
<dbReference type="OMA" id="WVLSHSC"/>
<dbReference type="OrthoDB" id="2927538at2759"/>
<dbReference type="AlphaFoldDB" id="A0A284R2Q8"/>
<keyword evidence="1" id="KW-0175">Coiled coil</keyword>
<feature type="coiled-coil region" evidence="1">
    <location>
        <begin position="40"/>
        <end position="88"/>
    </location>
</feature>
<name>A0A284R2Q8_ARMOS</name>
<evidence type="ECO:0000313" key="3">
    <source>
        <dbReference type="Proteomes" id="UP000219338"/>
    </source>
</evidence>
<dbReference type="STRING" id="47428.A0A284R2Q8"/>
<evidence type="ECO:0000313" key="2">
    <source>
        <dbReference type="EMBL" id="SJL02968.1"/>
    </source>
</evidence>
<sequence>MLSTCPTCGFLSLSDQESGREHDTASIVSHRPVPLSSTDHQRLQTDIVDLENDITLLDHQIRRLRASLSDLRRVRKKKKSQLERVRKSSRSSVWSLPVEIIVEIIALAADDDNGDIYHGVPWVLSHSCRLWRNIVLSTPETWSRIYIDDTMRGQDHPFATQLLQTYLARSKETLLFVSINSSNNIDVILECLAPHHSRLHTLELNVCPPGLKALSGLVVSNLPNLTELHLSVEGIDISGLMGVSDGLAQAVLVSLYHALDRPVEAFRHADALRNVHLYGMVFSYFKMPLRQLTRFAGDIIGLSEYLLLFKDALELAEADLRLWHPEESARWDIPHNGPLWHTRLTRLLLYADIPGLKFIRLPALQYLRIEETRDTRDETFTYDVGADIHVFLRESQCPRETLLLEIPPFQLSPLTSILEACTITLTTLSLRVDLVGARDIYDALTFDGVTCLAPNVDDLSLRDDSSFFSETGGIDWSFHASFHGDPLFRMVQSRSGLSRSRGDGARLRSLTLCAPYSSRPMETLEKLAELQGDGLTVEFHGYSRVAR</sequence>
<organism evidence="2 3">
    <name type="scientific">Armillaria ostoyae</name>
    <name type="common">Armillaria root rot fungus</name>
    <dbReference type="NCBI Taxonomy" id="47428"/>
    <lineage>
        <taxon>Eukaryota</taxon>
        <taxon>Fungi</taxon>
        <taxon>Dikarya</taxon>
        <taxon>Basidiomycota</taxon>
        <taxon>Agaricomycotina</taxon>
        <taxon>Agaricomycetes</taxon>
        <taxon>Agaricomycetidae</taxon>
        <taxon>Agaricales</taxon>
        <taxon>Marasmiineae</taxon>
        <taxon>Physalacriaceae</taxon>
        <taxon>Armillaria</taxon>
    </lineage>
</organism>
<reference evidence="3" key="1">
    <citation type="journal article" date="2017" name="Nat. Ecol. Evol.">
        <title>Genome expansion and lineage-specific genetic innovations in the forest pathogenic fungi Armillaria.</title>
        <authorList>
            <person name="Sipos G."/>
            <person name="Prasanna A.N."/>
            <person name="Walter M.C."/>
            <person name="O'Connor E."/>
            <person name="Balint B."/>
            <person name="Krizsan K."/>
            <person name="Kiss B."/>
            <person name="Hess J."/>
            <person name="Varga T."/>
            <person name="Slot J."/>
            <person name="Riley R."/>
            <person name="Boka B."/>
            <person name="Rigling D."/>
            <person name="Barry K."/>
            <person name="Lee J."/>
            <person name="Mihaltcheva S."/>
            <person name="LaButti K."/>
            <person name="Lipzen A."/>
            <person name="Waldron R."/>
            <person name="Moloney N.M."/>
            <person name="Sperisen C."/>
            <person name="Kredics L."/>
            <person name="Vagvoelgyi C."/>
            <person name="Patrignani A."/>
            <person name="Fitzpatrick D."/>
            <person name="Nagy I."/>
            <person name="Doyle S."/>
            <person name="Anderson J.B."/>
            <person name="Grigoriev I.V."/>
            <person name="Gueldener U."/>
            <person name="Muensterkoetter M."/>
            <person name="Nagy L.G."/>
        </authorList>
    </citation>
    <scope>NUCLEOTIDE SEQUENCE [LARGE SCALE GENOMIC DNA]</scope>
    <source>
        <strain evidence="3">C18/9</strain>
    </source>
</reference>
<evidence type="ECO:0000256" key="1">
    <source>
        <dbReference type="SAM" id="Coils"/>
    </source>
</evidence>
<dbReference type="EMBL" id="FUEG01000004">
    <property type="protein sequence ID" value="SJL02968.1"/>
    <property type="molecule type" value="Genomic_DNA"/>
</dbReference>
<dbReference type="Proteomes" id="UP000219338">
    <property type="component" value="Unassembled WGS sequence"/>
</dbReference>
<keyword evidence="3" id="KW-1185">Reference proteome</keyword>
<protein>
    <submittedName>
        <fullName evidence="2">Uncharacterized protein</fullName>
    </submittedName>
</protein>